<evidence type="ECO:0000256" key="2">
    <source>
        <dbReference type="SAM" id="SignalP"/>
    </source>
</evidence>
<feature type="compositionally biased region" description="Basic and acidic residues" evidence="1">
    <location>
        <begin position="77"/>
        <end position="97"/>
    </location>
</feature>
<dbReference type="RefSeq" id="WP_002658979.1">
    <property type="nucleotide sequence ID" value="NZ_JH719942.1"/>
</dbReference>
<dbReference type="AlphaFoldDB" id="J0XWG2"/>
<evidence type="ECO:0000313" key="4">
    <source>
        <dbReference type="Proteomes" id="UP000005113"/>
    </source>
</evidence>
<proteinExistence type="predicted"/>
<dbReference type="OrthoDB" id="9843425at2"/>
<evidence type="ECO:0000313" key="3">
    <source>
        <dbReference type="EMBL" id="EJF53371.1"/>
    </source>
</evidence>
<feature type="chain" id="PRO_5003741432" evidence="2">
    <location>
        <begin position="19"/>
        <end position="104"/>
    </location>
</feature>
<dbReference type="EMBL" id="JH719942">
    <property type="protein sequence ID" value="EJF53371.1"/>
    <property type="molecule type" value="Genomic_DNA"/>
</dbReference>
<protein>
    <submittedName>
        <fullName evidence="3">Uncharacterized protein</fullName>
    </submittedName>
</protein>
<keyword evidence="2" id="KW-0732">Signal</keyword>
<feature type="region of interest" description="Disordered" evidence="1">
    <location>
        <begin position="34"/>
        <end position="104"/>
    </location>
</feature>
<sequence>MKYLFIALFLLGSSAIFAQHKTAPIQEGDQLKVVPSSQLQQSNQALSRRSGQSNAKSNNQLLLGKRKPNDSQAAVRARLDGRPSPREERILAEERSKAQQAVTE</sequence>
<reference evidence="4" key="1">
    <citation type="journal article" date="2012" name="Stand. Genomic Sci.">
        <title>Permanent draft genome sequence of the gliding predator Saprospira grandis strain Sa g1 (= HR1).</title>
        <authorList>
            <person name="Mavromatis K."/>
            <person name="Chertkov O."/>
            <person name="Lapidus A."/>
            <person name="Nolan M."/>
            <person name="Lucas S."/>
            <person name="Tice H."/>
            <person name="Del Rio T.G."/>
            <person name="Cheng J.F."/>
            <person name="Han C."/>
            <person name="Tapia R."/>
            <person name="Bruce D."/>
            <person name="Goodwin L.A."/>
            <person name="Pitluck S."/>
            <person name="Huntemann M."/>
            <person name="Liolios K."/>
            <person name="Pagani I."/>
            <person name="Ivanova N."/>
            <person name="Mikhailova N."/>
            <person name="Pati A."/>
            <person name="Chen A."/>
            <person name="Palaniappan K."/>
            <person name="Land M."/>
            <person name="Brambilla E.M."/>
            <person name="Rohde M."/>
            <person name="Spring S."/>
            <person name="Goker M."/>
            <person name="Detter J.C."/>
            <person name="Bristow J."/>
            <person name="Eisen J.A."/>
            <person name="Markowitz V."/>
            <person name="Hugenholtz P."/>
            <person name="Kyrpides N.C."/>
            <person name="Klenk H.P."/>
            <person name="Woyke T."/>
        </authorList>
    </citation>
    <scope>NUCLEOTIDE SEQUENCE [LARGE SCALE GENOMIC DNA]</scope>
    <source>
        <strain evidence="4">DSM 2844</strain>
    </source>
</reference>
<dbReference type="Proteomes" id="UP000005113">
    <property type="component" value="Unassembled WGS sequence"/>
</dbReference>
<organism evidence="3 4">
    <name type="scientific">Saprospira grandis DSM 2844</name>
    <dbReference type="NCBI Taxonomy" id="694433"/>
    <lineage>
        <taxon>Bacteria</taxon>
        <taxon>Pseudomonadati</taxon>
        <taxon>Bacteroidota</taxon>
        <taxon>Saprospiria</taxon>
        <taxon>Saprospirales</taxon>
        <taxon>Saprospiraceae</taxon>
        <taxon>Saprospira</taxon>
    </lineage>
</organism>
<feature type="compositionally biased region" description="Polar residues" evidence="1">
    <location>
        <begin position="51"/>
        <end position="61"/>
    </location>
</feature>
<feature type="signal peptide" evidence="2">
    <location>
        <begin position="1"/>
        <end position="18"/>
    </location>
</feature>
<dbReference type="HOGENOM" id="CLU_2248239_0_0_10"/>
<accession>J0XWG2</accession>
<evidence type="ECO:0000256" key="1">
    <source>
        <dbReference type="SAM" id="MobiDB-lite"/>
    </source>
</evidence>
<feature type="compositionally biased region" description="Low complexity" evidence="1">
    <location>
        <begin position="36"/>
        <end position="50"/>
    </location>
</feature>
<gene>
    <name evidence="3" type="ORF">SapgrDRAFT_1665</name>
</gene>
<name>J0XWG2_9BACT</name>